<proteinExistence type="predicted"/>
<feature type="transmembrane region" description="Helical" evidence="1">
    <location>
        <begin position="405"/>
        <end position="424"/>
    </location>
</feature>
<evidence type="ECO:0000256" key="1">
    <source>
        <dbReference type="SAM" id="Phobius"/>
    </source>
</evidence>
<gene>
    <name evidence="3" type="ORF">QBC37DRAFT_476682</name>
</gene>
<feature type="domain" description="Acyltransferase 3" evidence="2">
    <location>
        <begin position="108"/>
        <end position="541"/>
    </location>
</feature>
<evidence type="ECO:0000259" key="2">
    <source>
        <dbReference type="Pfam" id="PF01757"/>
    </source>
</evidence>
<dbReference type="GO" id="GO:0016747">
    <property type="term" value="F:acyltransferase activity, transferring groups other than amino-acyl groups"/>
    <property type="evidence" value="ECO:0007669"/>
    <property type="project" value="InterPro"/>
</dbReference>
<keyword evidence="3" id="KW-0808">Transferase</keyword>
<evidence type="ECO:0000313" key="3">
    <source>
        <dbReference type="EMBL" id="KAK4207078.1"/>
    </source>
</evidence>
<dbReference type="PANTHER" id="PTHR23028">
    <property type="entry name" value="ACETYLTRANSFERASE"/>
    <property type="match status" value="1"/>
</dbReference>
<comment type="caution">
    <text evidence="3">The sequence shown here is derived from an EMBL/GenBank/DDBJ whole genome shotgun (WGS) entry which is preliminary data.</text>
</comment>
<dbReference type="PANTHER" id="PTHR23028:SF134">
    <property type="entry name" value="PUTATIVE (AFU_ORTHOLOGUE AFUA_4G08520)-RELATED"/>
    <property type="match status" value="1"/>
</dbReference>
<name>A0AAN6XUF4_9PEZI</name>
<organism evidence="3 4">
    <name type="scientific">Rhypophila decipiens</name>
    <dbReference type="NCBI Taxonomy" id="261697"/>
    <lineage>
        <taxon>Eukaryota</taxon>
        <taxon>Fungi</taxon>
        <taxon>Dikarya</taxon>
        <taxon>Ascomycota</taxon>
        <taxon>Pezizomycotina</taxon>
        <taxon>Sordariomycetes</taxon>
        <taxon>Sordariomycetidae</taxon>
        <taxon>Sordariales</taxon>
        <taxon>Naviculisporaceae</taxon>
        <taxon>Rhypophila</taxon>
    </lineage>
</organism>
<protein>
    <submittedName>
        <fullName evidence="3">Acyltransferase</fullName>
    </submittedName>
</protein>
<evidence type="ECO:0000313" key="4">
    <source>
        <dbReference type="Proteomes" id="UP001301769"/>
    </source>
</evidence>
<dbReference type="EMBL" id="MU858322">
    <property type="protein sequence ID" value="KAK4207078.1"/>
    <property type="molecule type" value="Genomic_DNA"/>
</dbReference>
<keyword evidence="1" id="KW-1133">Transmembrane helix</keyword>
<feature type="transmembrane region" description="Helical" evidence="1">
    <location>
        <begin position="207"/>
        <end position="230"/>
    </location>
</feature>
<feature type="transmembrane region" description="Helical" evidence="1">
    <location>
        <begin position="154"/>
        <end position="176"/>
    </location>
</feature>
<dbReference type="Proteomes" id="UP001301769">
    <property type="component" value="Unassembled WGS sequence"/>
</dbReference>
<dbReference type="InterPro" id="IPR002656">
    <property type="entry name" value="Acyl_transf_3_dom"/>
</dbReference>
<dbReference type="AlphaFoldDB" id="A0AAN6XUF4"/>
<keyword evidence="3" id="KW-0012">Acyltransferase</keyword>
<keyword evidence="1" id="KW-0472">Membrane</keyword>
<feature type="transmembrane region" description="Helical" evidence="1">
    <location>
        <begin position="281"/>
        <end position="300"/>
    </location>
</feature>
<sequence length="569" mass="64152">MSRFLSSWRRSGSSAAYALLGGITSQPNHDSYPSTPSSSSTSTFEVDEELDLGEITTEKHHPRTSLSFRLRHLLTPHGFYITALYHRFITSRHAKPATSTPKKQSKTAYLDGLRGVAALIVYIFHFNYLFWPILKNGYGSSPSDMYIFQLPVLRVLHSGRSSVTIFFIISGFVLTLKTVTAIHRSANPSHDVLDGLAGSLFRRPFRLYLPILMSTAITAILAQASSNLFIPNLQGGDIPPRKGSWGEQFWHWLSVTEHMVNPFQAVTGRQNLWGNDYNGHLWTIPTEFKGSVMVFVLMLAFCRSKRWVHFVGVLGAGYWQMVKGDFDQTLFCVGLLLAELSIILPTDLKMVNRGLKHGITVALAILGCHLMSYPEARGPSSPGFRTLSGMVPTIYKGNEDRIQQFWISVGSILFVLALMYSPVVSGQWWKRRVQGTDIGEDDQGEPLLQKLFTNGFSQYLGQISYSLYLWHGMVNHLIGLRYLHPMSQEWNASETGINSLVGEGFADQAAAARSAALSTYTWKWAWTFLFNTFVLFWVSDVFHRGVDVYAVRLTRKLSTVWAKPRVWNR</sequence>
<reference evidence="3" key="2">
    <citation type="submission" date="2023-05" db="EMBL/GenBank/DDBJ databases">
        <authorList>
            <consortium name="Lawrence Berkeley National Laboratory"/>
            <person name="Steindorff A."/>
            <person name="Hensen N."/>
            <person name="Bonometti L."/>
            <person name="Westerberg I."/>
            <person name="Brannstrom I.O."/>
            <person name="Guillou S."/>
            <person name="Cros-Aarteil S."/>
            <person name="Calhoun S."/>
            <person name="Haridas S."/>
            <person name="Kuo A."/>
            <person name="Mondo S."/>
            <person name="Pangilinan J."/>
            <person name="Riley R."/>
            <person name="Labutti K."/>
            <person name="Andreopoulos B."/>
            <person name="Lipzen A."/>
            <person name="Chen C."/>
            <person name="Yanf M."/>
            <person name="Daum C."/>
            <person name="Ng V."/>
            <person name="Clum A."/>
            <person name="Ohm R."/>
            <person name="Martin F."/>
            <person name="Silar P."/>
            <person name="Natvig D."/>
            <person name="Lalanne C."/>
            <person name="Gautier V."/>
            <person name="Ament-Velasquez S.L."/>
            <person name="Kruys A."/>
            <person name="Hutchinson M.I."/>
            <person name="Powell A.J."/>
            <person name="Barry K."/>
            <person name="Miller A.N."/>
            <person name="Grigoriev I.V."/>
            <person name="Debuchy R."/>
            <person name="Gladieux P."/>
            <person name="Thoren M.H."/>
            <person name="Johannesson H."/>
        </authorList>
    </citation>
    <scope>NUCLEOTIDE SEQUENCE</scope>
    <source>
        <strain evidence="3">PSN293</strain>
    </source>
</reference>
<accession>A0AAN6XUF4</accession>
<keyword evidence="1" id="KW-0812">Transmembrane</keyword>
<dbReference type="InterPro" id="IPR050879">
    <property type="entry name" value="Acyltransferase_3"/>
</dbReference>
<keyword evidence="4" id="KW-1185">Reference proteome</keyword>
<reference evidence="3" key="1">
    <citation type="journal article" date="2023" name="Mol. Phylogenet. Evol.">
        <title>Genome-scale phylogeny and comparative genomics of the fungal order Sordariales.</title>
        <authorList>
            <person name="Hensen N."/>
            <person name="Bonometti L."/>
            <person name="Westerberg I."/>
            <person name="Brannstrom I.O."/>
            <person name="Guillou S."/>
            <person name="Cros-Aarteil S."/>
            <person name="Calhoun S."/>
            <person name="Haridas S."/>
            <person name="Kuo A."/>
            <person name="Mondo S."/>
            <person name="Pangilinan J."/>
            <person name="Riley R."/>
            <person name="LaButti K."/>
            <person name="Andreopoulos B."/>
            <person name="Lipzen A."/>
            <person name="Chen C."/>
            <person name="Yan M."/>
            <person name="Daum C."/>
            <person name="Ng V."/>
            <person name="Clum A."/>
            <person name="Steindorff A."/>
            <person name="Ohm R.A."/>
            <person name="Martin F."/>
            <person name="Silar P."/>
            <person name="Natvig D.O."/>
            <person name="Lalanne C."/>
            <person name="Gautier V."/>
            <person name="Ament-Velasquez S.L."/>
            <person name="Kruys A."/>
            <person name="Hutchinson M.I."/>
            <person name="Powell A.J."/>
            <person name="Barry K."/>
            <person name="Miller A.N."/>
            <person name="Grigoriev I.V."/>
            <person name="Debuchy R."/>
            <person name="Gladieux P."/>
            <person name="Hiltunen Thoren M."/>
            <person name="Johannesson H."/>
        </authorList>
    </citation>
    <scope>NUCLEOTIDE SEQUENCE</scope>
    <source>
        <strain evidence="3">PSN293</strain>
    </source>
</reference>
<feature type="transmembrane region" description="Helical" evidence="1">
    <location>
        <begin position="112"/>
        <end position="134"/>
    </location>
</feature>
<dbReference type="Pfam" id="PF01757">
    <property type="entry name" value="Acyl_transf_3"/>
    <property type="match status" value="1"/>
</dbReference>